<feature type="domain" description="4'-phosphopantetheinyl transferase" evidence="2">
    <location>
        <begin position="87"/>
        <end position="165"/>
    </location>
</feature>
<reference evidence="4" key="1">
    <citation type="journal article" date="2019" name="Int. J. Syst. Evol. Microbiol.">
        <title>The Global Catalogue of Microorganisms (GCM) 10K type strain sequencing project: providing services to taxonomists for standard genome sequencing and annotation.</title>
        <authorList>
            <consortium name="The Broad Institute Genomics Platform"/>
            <consortium name="The Broad Institute Genome Sequencing Center for Infectious Disease"/>
            <person name="Wu L."/>
            <person name="Ma J."/>
        </authorList>
    </citation>
    <scope>NUCLEOTIDE SEQUENCE [LARGE SCALE GENOMIC DNA]</scope>
    <source>
        <strain evidence="4">CECT 8570</strain>
    </source>
</reference>
<dbReference type="SUPFAM" id="SSF56214">
    <property type="entry name" value="4'-phosphopantetheinyl transferase"/>
    <property type="match status" value="2"/>
</dbReference>
<protein>
    <submittedName>
        <fullName evidence="3">4'-phosphopantetheinyl transferase family protein</fullName>
    </submittedName>
</protein>
<sequence length="227" mass="25746">MAAISSSKRRQEYIAGHSLLRLAARQALGVDASFGGTDEKQHWQQPANSAPQLPQHPNLTFGLSHSGGWVAAVVESTGETTNVDKTGVDIELERERKNLTRLARYSFTEDWLHQHREDLLPAFFQRWTLCEALVKGSQKTLGTELLRHQRFASVEPDKQPLNTGRWLYHTRIAPEHTPYSALGLNKPMHISLCSERHYPRCKMRVLCLTDNKFMALEPIAFSTFQAV</sequence>
<evidence type="ECO:0000259" key="2">
    <source>
        <dbReference type="Pfam" id="PF01648"/>
    </source>
</evidence>
<dbReference type="RefSeq" id="WP_290265356.1">
    <property type="nucleotide sequence ID" value="NZ_JAUFQG010000006.1"/>
</dbReference>
<evidence type="ECO:0000313" key="3">
    <source>
        <dbReference type="EMBL" id="MFC4362973.1"/>
    </source>
</evidence>
<organism evidence="3 4">
    <name type="scientific">Simiduia curdlanivorans</name>
    <dbReference type="NCBI Taxonomy" id="1492769"/>
    <lineage>
        <taxon>Bacteria</taxon>
        <taxon>Pseudomonadati</taxon>
        <taxon>Pseudomonadota</taxon>
        <taxon>Gammaproteobacteria</taxon>
        <taxon>Cellvibrionales</taxon>
        <taxon>Cellvibrionaceae</taxon>
        <taxon>Simiduia</taxon>
    </lineage>
</organism>
<keyword evidence="1 3" id="KW-0808">Transferase</keyword>
<accession>A0ABV8V6Z1</accession>
<dbReference type="Proteomes" id="UP001595840">
    <property type="component" value="Unassembled WGS sequence"/>
</dbReference>
<dbReference type="Gene3D" id="3.90.470.20">
    <property type="entry name" value="4'-phosphopantetheinyl transferase domain"/>
    <property type="match status" value="1"/>
</dbReference>
<dbReference type="InterPro" id="IPR008278">
    <property type="entry name" value="4-PPantetheinyl_Trfase_dom"/>
</dbReference>
<dbReference type="EMBL" id="JBHSCX010000014">
    <property type="protein sequence ID" value="MFC4362973.1"/>
    <property type="molecule type" value="Genomic_DNA"/>
</dbReference>
<name>A0ABV8V6Z1_9GAMM</name>
<dbReference type="InterPro" id="IPR037143">
    <property type="entry name" value="4-PPantetheinyl_Trfase_dom_sf"/>
</dbReference>
<dbReference type="GO" id="GO:0016740">
    <property type="term" value="F:transferase activity"/>
    <property type="evidence" value="ECO:0007669"/>
    <property type="project" value="UniProtKB-KW"/>
</dbReference>
<evidence type="ECO:0000256" key="1">
    <source>
        <dbReference type="ARBA" id="ARBA00022679"/>
    </source>
</evidence>
<comment type="caution">
    <text evidence="3">The sequence shown here is derived from an EMBL/GenBank/DDBJ whole genome shotgun (WGS) entry which is preliminary data.</text>
</comment>
<dbReference type="Pfam" id="PF01648">
    <property type="entry name" value="ACPS"/>
    <property type="match status" value="1"/>
</dbReference>
<proteinExistence type="predicted"/>
<evidence type="ECO:0000313" key="4">
    <source>
        <dbReference type="Proteomes" id="UP001595840"/>
    </source>
</evidence>
<gene>
    <name evidence="3" type="ORF">ACFOX3_11720</name>
</gene>
<keyword evidence="4" id="KW-1185">Reference proteome</keyword>